<dbReference type="Pfam" id="PF03176">
    <property type="entry name" value="MMPL"/>
    <property type="match status" value="1"/>
</dbReference>
<evidence type="ECO:0000256" key="4">
    <source>
        <dbReference type="ARBA" id="ARBA00022989"/>
    </source>
</evidence>
<evidence type="ECO:0000256" key="3">
    <source>
        <dbReference type="ARBA" id="ARBA00022692"/>
    </source>
</evidence>
<feature type="transmembrane region" description="Helical" evidence="7">
    <location>
        <begin position="25"/>
        <end position="47"/>
    </location>
</feature>
<protein>
    <submittedName>
        <fullName evidence="9">Hopanoid-associated RND transporter, HpnN</fullName>
    </submittedName>
</protein>
<name>A0A6J4JQM8_9PROT</name>
<feature type="transmembrane region" description="Helical" evidence="7">
    <location>
        <begin position="334"/>
        <end position="355"/>
    </location>
</feature>
<gene>
    <name evidence="9" type="ORF">AVDCRST_MAG04-4001</name>
</gene>
<reference evidence="9" key="1">
    <citation type="submission" date="2020-02" db="EMBL/GenBank/DDBJ databases">
        <authorList>
            <person name="Meier V. D."/>
        </authorList>
    </citation>
    <scope>NUCLEOTIDE SEQUENCE</scope>
    <source>
        <strain evidence="9">AVDCRST_MAG04</strain>
    </source>
</reference>
<feature type="domain" description="Membrane transport protein MMPL" evidence="8">
    <location>
        <begin position="239"/>
        <end position="464"/>
    </location>
</feature>
<dbReference type="EMBL" id="CADCTL010000299">
    <property type="protein sequence ID" value="CAA9284441.1"/>
    <property type="molecule type" value="Genomic_DNA"/>
</dbReference>
<evidence type="ECO:0000256" key="5">
    <source>
        <dbReference type="ARBA" id="ARBA00023136"/>
    </source>
</evidence>
<proteinExistence type="predicted"/>
<dbReference type="PANTHER" id="PTHR33406:SF13">
    <property type="entry name" value="MEMBRANE PROTEIN YDFJ"/>
    <property type="match status" value="1"/>
</dbReference>
<feature type="transmembrane region" description="Helical" evidence="7">
    <location>
        <begin position="274"/>
        <end position="298"/>
    </location>
</feature>
<comment type="subcellular location">
    <subcellularLocation>
        <location evidence="1">Cell membrane</location>
        <topology evidence="1">Multi-pass membrane protein</topology>
    </subcellularLocation>
</comment>
<dbReference type="SUPFAM" id="SSF82866">
    <property type="entry name" value="Multidrug efflux transporter AcrB transmembrane domain"/>
    <property type="match status" value="1"/>
</dbReference>
<dbReference type="PANTHER" id="PTHR33406">
    <property type="entry name" value="MEMBRANE PROTEIN MJ1562-RELATED"/>
    <property type="match status" value="1"/>
</dbReference>
<feature type="compositionally biased region" description="Basic and acidic residues" evidence="6">
    <location>
        <begin position="581"/>
        <end position="606"/>
    </location>
</feature>
<evidence type="ECO:0000256" key="1">
    <source>
        <dbReference type="ARBA" id="ARBA00004651"/>
    </source>
</evidence>
<feature type="transmembrane region" description="Helical" evidence="7">
    <location>
        <begin position="411"/>
        <end position="434"/>
    </location>
</feature>
<feature type="region of interest" description="Disordered" evidence="6">
    <location>
        <begin position="567"/>
        <end position="606"/>
    </location>
</feature>
<dbReference type="GO" id="GO:0005886">
    <property type="term" value="C:plasma membrane"/>
    <property type="evidence" value="ECO:0007669"/>
    <property type="project" value="UniProtKB-SubCell"/>
</dbReference>
<keyword evidence="5 7" id="KW-0472">Membrane</keyword>
<keyword evidence="4 7" id="KW-1133">Transmembrane helix</keyword>
<dbReference type="AlphaFoldDB" id="A0A6J4JQM8"/>
<evidence type="ECO:0000256" key="2">
    <source>
        <dbReference type="ARBA" id="ARBA00022475"/>
    </source>
</evidence>
<sequence length="606" mass="63109">MAAGGGVFGRVAAALVSASLRVPRLVLALSLLLGALSVWTVATRFAMNTDILRLFPEELPWRQAEIAFDRAFPERSEVIAAVIDGATPDAADRAAAALEAALAPRTALFRSVTRPGADPFFRRSALLFLDEAEVRQVTERLIAAQPLLGTLAADPSLSGVAHAVQLIAEGVERGEGDPATLLPPLRALAGAATAAATGPAPPLDWTALLTGRAPDPLELRRFLLLRPVPDFSALAPTAAATAAVREAAASLGLTPENGVRVRLTGELVMGDEEFATVFGGAIVENVLSLLSVALLLWLGLRSARLILPNLAVLVLGLAMTAAFGLLAVGPFNPLSIAFAVMFIGLGVDFGIQYAVCLREQRHLLADQPLAPALVAAANRAGEGLGLAALALCAGFLSFYPTSYRGVAELGMVAAAGMAIAVLISLTTLPALLLFTRPRPEPDPLGYAALAPLDRLLARRAWPALLLAALVASGAVACLPLLRFDTNPLNLRDPTTEGASTFRDLMRRPETTPNTLNVLVPNLHAAESLALRLQALPEVSGTATLADFVPADQPPKLALIRDAADLLGPTLEPPLAEPPAADGKKDAAALERAADALARAAERRPGT</sequence>
<keyword evidence="3 7" id="KW-0812">Transmembrane</keyword>
<evidence type="ECO:0000256" key="7">
    <source>
        <dbReference type="SAM" id="Phobius"/>
    </source>
</evidence>
<feature type="transmembrane region" description="Helical" evidence="7">
    <location>
        <begin position="460"/>
        <end position="481"/>
    </location>
</feature>
<evidence type="ECO:0000313" key="9">
    <source>
        <dbReference type="EMBL" id="CAA9284441.1"/>
    </source>
</evidence>
<dbReference type="InterPro" id="IPR004869">
    <property type="entry name" value="MMPL_dom"/>
</dbReference>
<feature type="transmembrane region" description="Helical" evidence="7">
    <location>
        <begin position="310"/>
        <end position="328"/>
    </location>
</feature>
<organism evidence="9">
    <name type="scientific">uncultured Acetobacteraceae bacterium</name>
    <dbReference type="NCBI Taxonomy" id="169975"/>
    <lineage>
        <taxon>Bacteria</taxon>
        <taxon>Pseudomonadati</taxon>
        <taxon>Pseudomonadota</taxon>
        <taxon>Alphaproteobacteria</taxon>
        <taxon>Acetobacterales</taxon>
        <taxon>Acetobacteraceae</taxon>
        <taxon>environmental samples</taxon>
    </lineage>
</organism>
<accession>A0A6J4JQM8</accession>
<evidence type="ECO:0000259" key="8">
    <source>
        <dbReference type="Pfam" id="PF03176"/>
    </source>
</evidence>
<evidence type="ECO:0000256" key="6">
    <source>
        <dbReference type="SAM" id="MobiDB-lite"/>
    </source>
</evidence>
<keyword evidence="2" id="KW-1003">Cell membrane</keyword>
<dbReference type="Gene3D" id="1.20.1640.10">
    <property type="entry name" value="Multidrug efflux transporter AcrB transmembrane domain"/>
    <property type="match status" value="1"/>
</dbReference>
<feature type="non-terminal residue" evidence="9">
    <location>
        <position position="606"/>
    </location>
</feature>
<feature type="transmembrane region" description="Helical" evidence="7">
    <location>
        <begin position="376"/>
        <end position="399"/>
    </location>
</feature>
<dbReference type="InterPro" id="IPR050545">
    <property type="entry name" value="Mycobact_MmpL"/>
</dbReference>